<accession>A0A370DLX3</accession>
<gene>
    <name evidence="1" type="ORF">DIZ80_00110</name>
</gene>
<organism evidence="1 2">
    <name type="scientific">endosymbiont of Galathealinum brachiosum</name>
    <dbReference type="NCBI Taxonomy" id="2200906"/>
    <lineage>
        <taxon>Bacteria</taxon>
        <taxon>Pseudomonadati</taxon>
        <taxon>Pseudomonadota</taxon>
        <taxon>Gammaproteobacteria</taxon>
        <taxon>sulfur-oxidizing symbionts</taxon>
    </lineage>
</organism>
<sequence>MIKTLCPFSKPIIGNWCKCQYANLDDRCAGKMTCLQADDYISDCYDLVDVFKEQSRFILGLNQHEQALTHMQLMKIRCGGLLGMQRILSDQLDEVPDVLGVKHLAEQKYGDVSNFPFNEIVRDIKDFTHRKKRG</sequence>
<dbReference type="Proteomes" id="UP000254266">
    <property type="component" value="Unassembled WGS sequence"/>
</dbReference>
<proteinExistence type="predicted"/>
<evidence type="ECO:0000313" key="1">
    <source>
        <dbReference type="EMBL" id="RDH85915.1"/>
    </source>
</evidence>
<dbReference type="AlphaFoldDB" id="A0A370DLX3"/>
<dbReference type="EMBL" id="QFXC01000002">
    <property type="protein sequence ID" value="RDH85915.1"/>
    <property type="molecule type" value="Genomic_DNA"/>
</dbReference>
<keyword evidence="2" id="KW-1185">Reference proteome</keyword>
<comment type="caution">
    <text evidence="1">The sequence shown here is derived from an EMBL/GenBank/DDBJ whole genome shotgun (WGS) entry which is preliminary data.</text>
</comment>
<protein>
    <submittedName>
        <fullName evidence="1">Uncharacterized protein</fullName>
    </submittedName>
</protein>
<reference evidence="1 2" key="1">
    <citation type="journal article" date="2018" name="ISME J.">
        <title>Endosymbiont genomes yield clues of tubeworm success.</title>
        <authorList>
            <person name="Li Y."/>
            <person name="Liles M.R."/>
            <person name="Halanych K.M."/>
        </authorList>
    </citation>
    <scope>NUCLEOTIDE SEQUENCE [LARGE SCALE GENOMIC DNA]</scope>
    <source>
        <strain evidence="1">A1464</strain>
    </source>
</reference>
<name>A0A370DLX3_9GAMM</name>
<evidence type="ECO:0000313" key="2">
    <source>
        <dbReference type="Proteomes" id="UP000254266"/>
    </source>
</evidence>